<dbReference type="PATRIC" id="fig|1393034.3.peg.1401"/>
<dbReference type="EMBL" id="LSCR01000042">
    <property type="protein sequence ID" value="KXB33065.1"/>
    <property type="molecule type" value="Genomic_DNA"/>
</dbReference>
<dbReference type="InterPro" id="IPR025530">
    <property type="entry name" value="DUF4417"/>
</dbReference>
<organism evidence="1 2">
    <name type="scientific">Atopobium deltae</name>
    <dbReference type="NCBI Taxonomy" id="1393034"/>
    <lineage>
        <taxon>Bacteria</taxon>
        <taxon>Bacillati</taxon>
        <taxon>Actinomycetota</taxon>
        <taxon>Coriobacteriia</taxon>
        <taxon>Coriobacteriales</taxon>
        <taxon>Atopobiaceae</taxon>
        <taxon>Atopobium</taxon>
    </lineage>
</organism>
<gene>
    <name evidence="1" type="ORF">HMPREF3192_01441</name>
</gene>
<evidence type="ECO:0000313" key="2">
    <source>
        <dbReference type="Proteomes" id="UP000070675"/>
    </source>
</evidence>
<reference evidence="2" key="1">
    <citation type="submission" date="2016-01" db="EMBL/GenBank/DDBJ databases">
        <authorList>
            <person name="Mitreva M."/>
            <person name="Pepin K.H."/>
            <person name="Mihindukulasuriya K.A."/>
            <person name="Fulton R."/>
            <person name="Fronick C."/>
            <person name="O'Laughlin M."/>
            <person name="Miner T."/>
            <person name="Herter B."/>
            <person name="Rosa B.A."/>
            <person name="Cordes M."/>
            <person name="Tomlinson C."/>
            <person name="Wollam A."/>
            <person name="Palsikar V.B."/>
            <person name="Mardis E.R."/>
            <person name="Wilson R.K."/>
        </authorList>
    </citation>
    <scope>NUCLEOTIDE SEQUENCE [LARGE SCALE GENOMIC DNA]</scope>
    <source>
        <strain evidence="2">DNF00019</strain>
    </source>
</reference>
<evidence type="ECO:0008006" key="3">
    <source>
        <dbReference type="Google" id="ProtNLM"/>
    </source>
</evidence>
<name>A0A133XQ57_9ACTN</name>
<evidence type="ECO:0000313" key="1">
    <source>
        <dbReference type="EMBL" id="KXB33065.1"/>
    </source>
</evidence>
<sequence>MKVVEEYSKYLESEGIPLDEQSFPVLHPECFLDTWPEAVVPFQNRNSTLVADPSKTVICFYCPDERIYPRLDKVFKEIPEYQRFMGVVATDVTVTQDMDPEWQFEIMLLNQLFMGVLAVKGIKVIPNLRCGLQETLFCFESIPPGVMCASGTLGCSNLKRPHDMSYLEKVMKVRPSKILIYGKPDPIMESQLNTVGIPYRRFDDVHRATKKERTS</sequence>
<keyword evidence="2" id="KW-1185">Reference proteome</keyword>
<comment type="caution">
    <text evidence="1">The sequence shown here is derived from an EMBL/GenBank/DDBJ whole genome shotgun (WGS) entry which is preliminary data.</text>
</comment>
<protein>
    <recommendedName>
        <fullName evidence="3">DUF4417 domain-containing protein</fullName>
    </recommendedName>
</protein>
<proteinExistence type="predicted"/>
<dbReference type="STRING" id="1393034.HMPREF3192_01441"/>
<dbReference type="Proteomes" id="UP000070675">
    <property type="component" value="Unassembled WGS sequence"/>
</dbReference>
<dbReference type="Pfam" id="PF14386">
    <property type="entry name" value="DUF4417"/>
    <property type="match status" value="1"/>
</dbReference>
<dbReference type="AlphaFoldDB" id="A0A133XQ57"/>
<accession>A0A133XQ57</accession>